<dbReference type="Proteomes" id="UP000001918">
    <property type="component" value="Chromosome"/>
</dbReference>
<organism evidence="1 2">
    <name type="scientific">Thermomonospora curvata (strain ATCC 19995 / DSM 43183 / JCM 3096 / KCTC 9072 / NBRC 15933 / NCIMB 10081 / Henssen B9)</name>
    <dbReference type="NCBI Taxonomy" id="471852"/>
    <lineage>
        <taxon>Bacteria</taxon>
        <taxon>Bacillati</taxon>
        <taxon>Actinomycetota</taxon>
        <taxon>Actinomycetes</taxon>
        <taxon>Streptosporangiales</taxon>
        <taxon>Thermomonosporaceae</taxon>
        <taxon>Thermomonospora</taxon>
    </lineage>
</organism>
<gene>
    <name evidence="1" type="ordered locus">Tcur_2004</name>
</gene>
<reference evidence="1 2" key="1">
    <citation type="journal article" date="2011" name="Stand. Genomic Sci.">
        <title>Complete genome sequence of Thermomonospora curvata type strain (B9).</title>
        <authorList>
            <person name="Chertkov O."/>
            <person name="Sikorski J."/>
            <person name="Nolan M."/>
            <person name="Lapidus A."/>
            <person name="Lucas S."/>
            <person name="Del Rio T.G."/>
            <person name="Tice H."/>
            <person name="Cheng J.F."/>
            <person name="Goodwin L."/>
            <person name="Pitluck S."/>
            <person name="Liolios K."/>
            <person name="Ivanova N."/>
            <person name="Mavromatis K."/>
            <person name="Mikhailova N."/>
            <person name="Ovchinnikova G."/>
            <person name="Pati A."/>
            <person name="Chen A."/>
            <person name="Palaniappan K."/>
            <person name="Djao O.D."/>
            <person name="Land M."/>
            <person name="Hauser L."/>
            <person name="Chang Y.J."/>
            <person name="Jeffries C.D."/>
            <person name="Brettin T."/>
            <person name="Han C."/>
            <person name="Detter J.C."/>
            <person name="Rohde M."/>
            <person name="Goker M."/>
            <person name="Woyke T."/>
            <person name="Bristow J."/>
            <person name="Eisen J.A."/>
            <person name="Markowitz V."/>
            <person name="Hugenholtz P."/>
            <person name="Klenk H.P."/>
            <person name="Kyrpides N.C."/>
        </authorList>
    </citation>
    <scope>NUCLEOTIDE SEQUENCE [LARGE SCALE GENOMIC DNA]</scope>
    <source>
        <strain evidence="2">ATCC 19995 / DSM 43183 / JCM 3096 / KCTC 9072 / NBRC 15933 / NCIMB 10081 / Henssen B9</strain>
    </source>
</reference>
<evidence type="ECO:0000313" key="2">
    <source>
        <dbReference type="Proteomes" id="UP000001918"/>
    </source>
</evidence>
<name>D1ADW1_THECD</name>
<dbReference type="HOGENOM" id="CLU_1814891_0_0_11"/>
<protein>
    <submittedName>
        <fullName evidence="1">Uncharacterized protein</fullName>
    </submittedName>
</protein>
<dbReference type="OrthoDB" id="3487250at2"/>
<accession>D1ADW1</accession>
<dbReference type="EMBL" id="CP001738">
    <property type="protein sequence ID" value="ACY97571.1"/>
    <property type="molecule type" value="Genomic_DNA"/>
</dbReference>
<dbReference type="AlphaFoldDB" id="D1ADW1"/>
<dbReference type="STRING" id="471852.Tcur_2004"/>
<dbReference type="KEGG" id="tcu:Tcur_2004"/>
<evidence type="ECO:0000313" key="1">
    <source>
        <dbReference type="EMBL" id="ACY97571.1"/>
    </source>
</evidence>
<keyword evidence="2" id="KW-1185">Reference proteome</keyword>
<proteinExistence type="predicted"/>
<sequence length="142" mass="15386">MITLGRQTFQRPSLFSWTVVVDHDDRRRVGACGVCDDRLRAMRHLGEALLEAPIDAVGLVHRVTVGVAKLGYLYHGLIARGRLNPATGTVDWLEAGCPPWAWGRMDALVKAVTGKPGEIPPPEAVALGLADPDPGRFLLDGR</sequence>
<dbReference type="RefSeq" id="WP_012852355.1">
    <property type="nucleotide sequence ID" value="NC_013510.1"/>
</dbReference>